<keyword evidence="1" id="KW-0812">Transmembrane</keyword>
<proteinExistence type="predicted"/>
<feature type="transmembrane region" description="Helical" evidence="1">
    <location>
        <begin position="271"/>
        <end position="291"/>
    </location>
</feature>
<feature type="transmembrane region" description="Helical" evidence="1">
    <location>
        <begin position="219"/>
        <end position="238"/>
    </location>
</feature>
<dbReference type="GO" id="GO:0042910">
    <property type="term" value="F:xenobiotic transmembrane transporter activity"/>
    <property type="evidence" value="ECO:0007669"/>
    <property type="project" value="TreeGrafter"/>
</dbReference>
<dbReference type="PANTHER" id="PTHR32063">
    <property type="match status" value="1"/>
</dbReference>
<feature type="transmembrane region" description="Helical" evidence="1">
    <location>
        <begin position="245"/>
        <end position="265"/>
    </location>
</feature>
<organism evidence="2 3">
    <name type="scientific">Methylobrevis pamukkalensis</name>
    <dbReference type="NCBI Taxonomy" id="1439726"/>
    <lineage>
        <taxon>Bacteria</taxon>
        <taxon>Pseudomonadati</taxon>
        <taxon>Pseudomonadota</taxon>
        <taxon>Alphaproteobacteria</taxon>
        <taxon>Hyphomicrobiales</taxon>
        <taxon>Pleomorphomonadaceae</taxon>
        <taxon>Methylobrevis</taxon>
    </lineage>
</organism>
<dbReference type="GO" id="GO:0005886">
    <property type="term" value="C:plasma membrane"/>
    <property type="evidence" value="ECO:0007669"/>
    <property type="project" value="TreeGrafter"/>
</dbReference>
<dbReference type="InterPro" id="IPR001036">
    <property type="entry name" value="Acrflvin-R"/>
</dbReference>
<dbReference type="Gene3D" id="3.30.2090.10">
    <property type="entry name" value="Multidrug efflux transporter AcrB TolC docking domain, DN and DC subdomains"/>
    <property type="match status" value="2"/>
</dbReference>
<name>A0A1E3H4N2_9HYPH</name>
<dbReference type="InterPro" id="IPR027463">
    <property type="entry name" value="AcrB_DN_DC_subdom"/>
</dbReference>
<dbReference type="PRINTS" id="PR00702">
    <property type="entry name" value="ACRIFLAVINRP"/>
</dbReference>
<evidence type="ECO:0000256" key="1">
    <source>
        <dbReference type="SAM" id="Phobius"/>
    </source>
</evidence>
<keyword evidence="1" id="KW-0472">Membrane</keyword>
<feature type="transmembrane region" description="Helical" evidence="1">
    <location>
        <begin position="311"/>
        <end position="333"/>
    </location>
</feature>
<sequence>MVGRGIDDVAIVTLTLAPVDPAANVTAADLTRVARELRVDLATIADVGLTYLVGEADDAIRIAPDPERLALAGVTLQQLSAKVSGANRSFAAGVVREDGRQIRMLAGRTLATPEEIGNLLLTTRDDRPVYVRDVADVAYVPDMSDLYVAEVTRDAVGAPVRRPAVTLAIAKRAGANAVTVAGHILERVETLKGHLIPSSMAVTVTRNYGESANEKANELLFHLGLATLSIIALVFFAIGRREALVVAIVIPVTILLTLFASWLMGYTLNRVSLFALIFSIGILVDDAIVVIENIARHWGMAGGGDRRQSAIAAVAEVGNPTIVATLTVVAALLPMMFVSGMMGPYMSPIPANASAAMIFSFFVAVTVTPWLMLKLAGPAVATPAGGGHHADHDGGLLGRLYAEAARPVLASKTASWAFLAIVGVLTLGSLALFYTQHVTVKLLPFDNKAELSVTIDLPEGASVEATDAVAQDVARVALALPEVISAGTHAATAAPFNFNGLVRHAYLRAAPEMGEVQVNLSSKADRDRPSHAIALDLRQRLGALTLPAGTVLKVVEPPPGPPVMATLLAEIYGPDAATRRAVAARVEAAFRSVPFIVDVDNSFGAPAPRLRATISPDDLAFFGVQESDVFDTLAILGGETTVGYSHRGGGRPPIPITLALPRADKVAGERMLATPIAADVLPGATGVVELGDVVRLAREPASYPVFRHTASTRKW</sequence>
<reference evidence="2 3" key="1">
    <citation type="submission" date="2016-07" db="EMBL/GenBank/DDBJ databases">
        <title>Draft Genome Sequence of Methylobrevis pamukkalensis PK2.</title>
        <authorList>
            <person name="Vasilenko O.V."/>
            <person name="Doronina N.V."/>
            <person name="Shmareva M.N."/>
            <person name="Tarlachkov S.V."/>
            <person name="Mustakhimov I."/>
            <person name="Trotsenko Y.A."/>
        </authorList>
    </citation>
    <scope>NUCLEOTIDE SEQUENCE [LARGE SCALE GENOMIC DNA]</scope>
    <source>
        <strain evidence="2 3">PK2</strain>
    </source>
</reference>
<protein>
    <submittedName>
        <fullName evidence="2">Efflux pump membrane transporter BepE</fullName>
    </submittedName>
</protein>
<comment type="caution">
    <text evidence="2">The sequence shown here is derived from an EMBL/GenBank/DDBJ whole genome shotgun (WGS) entry which is preliminary data.</text>
</comment>
<dbReference type="PATRIC" id="fig|1439726.3.peg.1453"/>
<keyword evidence="3" id="KW-1185">Reference proteome</keyword>
<dbReference type="Proteomes" id="UP000094622">
    <property type="component" value="Unassembled WGS sequence"/>
</dbReference>
<dbReference type="EMBL" id="MCRJ01000025">
    <property type="protein sequence ID" value="ODN71270.1"/>
    <property type="molecule type" value="Genomic_DNA"/>
</dbReference>
<dbReference type="PANTHER" id="PTHR32063:SF16">
    <property type="entry name" value="CATION EFFLUX SYSTEM (ACRB_ACRD_ACRF FAMILY)"/>
    <property type="match status" value="1"/>
</dbReference>
<evidence type="ECO:0000313" key="2">
    <source>
        <dbReference type="EMBL" id="ODN71270.1"/>
    </source>
</evidence>
<dbReference type="SUPFAM" id="SSF82693">
    <property type="entry name" value="Multidrug efflux transporter AcrB pore domain, PN1, PN2, PC1 and PC2 subdomains"/>
    <property type="match status" value="2"/>
</dbReference>
<gene>
    <name evidence="2" type="primary">bepE_3</name>
    <name evidence="2" type="ORF">A6302_01385</name>
</gene>
<feature type="transmembrane region" description="Helical" evidence="1">
    <location>
        <begin position="416"/>
        <end position="434"/>
    </location>
</feature>
<accession>A0A1E3H4N2</accession>
<dbReference type="SUPFAM" id="SSF82866">
    <property type="entry name" value="Multidrug efflux transporter AcrB transmembrane domain"/>
    <property type="match status" value="1"/>
</dbReference>
<feature type="transmembrane region" description="Helical" evidence="1">
    <location>
        <begin position="353"/>
        <end position="373"/>
    </location>
</feature>
<evidence type="ECO:0000313" key="3">
    <source>
        <dbReference type="Proteomes" id="UP000094622"/>
    </source>
</evidence>
<dbReference type="Gene3D" id="3.30.70.1320">
    <property type="entry name" value="Multidrug efflux transporter AcrB pore domain like"/>
    <property type="match status" value="1"/>
</dbReference>
<dbReference type="AlphaFoldDB" id="A0A1E3H4N2"/>
<dbReference type="Gene3D" id="3.30.70.1430">
    <property type="entry name" value="Multidrug efflux transporter AcrB pore domain"/>
    <property type="match status" value="1"/>
</dbReference>
<dbReference type="Pfam" id="PF00873">
    <property type="entry name" value="ACR_tran"/>
    <property type="match status" value="1"/>
</dbReference>
<dbReference type="SUPFAM" id="SSF82714">
    <property type="entry name" value="Multidrug efflux transporter AcrB TolC docking domain, DN and DC subdomains"/>
    <property type="match status" value="1"/>
</dbReference>
<keyword evidence="1" id="KW-1133">Transmembrane helix</keyword>
<dbReference type="Gene3D" id="1.20.1640.10">
    <property type="entry name" value="Multidrug efflux transporter AcrB transmembrane domain"/>
    <property type="match status" value="2"/>
</dbReference>
<dbReference type="Gene3D" id="3.30.70.1440">
    <property type="entry name" value="Multidrug efflux transporter AcrB pore domain"/>
    <property type="match status" value="1"/>
</dbReference>